<protein>
    <submittedName>
        <fullName evidence="2">Glyoxalase/bleomycin resistance protein/dioxygenase</fullName>
    </submittedName>
</protein>
<dbReference type="PROSITE" id="PS51819">
    <property type="entry name" value="VOC"/>
    <property type="match status" value="1"/>
</dbReference>
<dbReference type="GO" id="GO:0051213">
    <property type="term" value="F:dioxygenase activity"/>
    <property type="evidence" value="ECO:0007669"/>
    <property type="project" value="UniProtKB-KW"/>
</dbReference>
<dbReference type="AlphaFoldDB" id="B4D5E0"/>
<keyword evidence="3" id="KW-1185">Reference proteome</keyword>
<keyword evidence="2" id="KW-0223">Dioxygenase</keyword>
<reference evidence="2 3" key="1">
    <citation type="journal article" date="2011" name="J. Bacteriol.">
        <title>Genome sequence of Chthoniobacter flavus Ellin428, an aerobic heterotrophic soil bacterium.</title>
        <authorList>
            <person name="Kant R."/>
            <person name="van Passel M.W."/>
            <person name="Palva A."/>
            <person name="Lucas S."/>
            <person name="Lapidus A."/>
            <person name="Glavina Del Rio T."/>
            <person name="Dalin E."/>
            <person name="Tice H."/>
            <person name="Bruce D."/>
            <person name="Goodwin L."/>
            <person name="Pitluck S."/>
            <person name="Larimer F.W."/>
            <person name="Land M.L."/>
            <person name="Hauser L."/>
            <person name="Sangwan P."/>
            <person name="de Vos W.M."/>
            <person name="Janssen P.H."/>
            <person name="Smidt H."/>
        </authorList>
    </citation>
    <scope>NUCLEOTIDE SEQUENCE [LARGE SCALE GENOMIC DNA]</scope>
    <source>
        <strain evidence="2 3">Ellin428</strain>
    </source>
</reference>
<proteinExistence type="predicted"/>
<dbReference type="InParanoid" id="B4D5E0"/>
<dbReference type="PANTHER" id="PTHR33993:SF2">
    <property type="entry name" value="VOC DOMAIN-CONTAINING PROTEIN"/>
    <property type="match status" value="1"/>
</dbReference>
<dbReference type="Proteomes" id="UP000005824">
    <property type="component" value="Unassembled WGS sequence"/>
</dbReference>
<sequence length="124" mass="13522">MKIAEIAFSAYPITDVARARKFYEGVLGLKATQDQDMGEKGHWIEYDIASGTLSLGKYEGWKPTGDGCTVGLEVENFDEAVAAIQTSGTPIKMGPFETPVCHMLMVSDPDGNTVIIHKRKPGHH</sequence>
<gene>
    <name evidence="2" type="ORF">CfE428DRAFT_4129</name>
</gene>
<organism evidence="2 3">
    <name type="scientific">Chthoniobacter flavus Ellin428</name>
    <dbReference type="NCBI Taxonomy" id="497964"/>
    <lineage>
        <taxon>Bacteria</taxon>
        <taxon>Pseudomonadati</taxon>
        <taxon>Verrucomicrobiota</taxon>
        <taxon>Spartobacteria</taxon>
        <taxon>Chthoniobacterales</taxon>
        <taxon>Chthoniobacteraceae</taxon>
        <taxon>Chthoniobacter</taxon>
    </lineage>
</organism>
<dbReference type="InterPro" id="IPR052164">
    <property type="entry name" value="Anthracycline_SecMetBiosynth"/>
</dbReference>
<comment type="caution">
    <text evidence="2">The sequence shown here is derived from an EMBL/GenBank/DDBJ whole genome shotgun (WGS) entry which is preliminary data.</text>
</comment>
<feature type="domain" description="VOC" evidence="1">
    <location>
        <begin position="5"/>
        <end position="119"/>
    </location>
</feature>
<dbReference type="InterPro" id="IPR029068">
    <property type="entry name" value="Glyas_Bleomycin-R_OHBP_Dase"/>
</dbReference>
<dbReference type="InterPro" id="IPR037523">
    <property type="entry name" value="VOC_core"/>
</dbReference>
<dbReference type="Pfam" id="PF00903">
    <property type="entry name" value="Glyoxalase"/>
    <property type="match status" value="1"/>
</dbReference>
<dbReference type="SUPFAM" id="SSF54593">
    <property type="entry name" value="Glyoxalase/Bleomycin resistance protein/Dihydroxybiphenyl dioxygenase"/>
    <property type="match status" value="1"/>
</dbReference>
<dbReference type="PANTHER" id="PTHR33993">
    <property type="entry name" value="GLYOXALASE-RELATED"/>
    <property type="match status" value="1"/>
</dbReference>
<keyword evidence="2" id="KW-0560">Oxidoreductase</keyword>
<dbReference type="RefSeq" id="WP_006981453.1">
    <property type="nucleotide sequence ID" value="NZ_ABVL01000013.1"/>
</dbReference>
<evidence type="ECO:0000313" key="2">
    <source>
        <dbReference type="EMBL" id="EDY18345.1"/>
    </source>
</evidence>
<accession>B4D5E0</accession>
<name>B4D5E0_9BACT</name>
<evidence type="ECO:0000259" key="1">
    <source>
        <dbReference type="PROSITE" id="PS51819"/>
    </source>
</evidence>
<dbReference type="Gene3D" id="3.10.180.10">
    <property type="entry name" value="2,3-Dihydroxybiphenyl 1,2-Dioxygenase, domain 1"/>
    <property type="match status" value="1"/>
</dbReference>
<evidence type="ECO:0000313" key="3">
    <source>
        <dbReference type="Proteomes" id="UP000005824"/>
    </source>
</evidence>
<dbReference type="EMBL" id="ABVL01000013">
    <property type="protein sequence ID" value="EDY18345.1"/>
    <property type="molecule type" value="Genomic_DNA"/>
</dbReference>
<dbReference type="InterPro" id="IPR004360">
    <property type="entry name" value="Glyas_Fos-R_dOase_dom"/>
</dbReference>
<dbReference type="STRING" id="497964.CfE428DRAFT_4129"/>
<dbReference type="eggNOG" id="COG0346">
    <property type="taxonomic scope" value="Bacteria"/>
</dbReference>